<keyword evidence="3" id="KW-1185">Reference proteome</keyword>
<dbReference type="OrthoDB" id="9769665at2"/>
<evidence type="ECO:0000313" key="3">
    <source>
        <dbReference type="Proteomes" id="UP000282957"/>
    </source>
</evidence>
<dbReference type="AlphaFoldDB" id="A0A437M1A3"/>
<evidence type="ECO:0000256" key="1">
    <source>
        <dbReference type="SAM" id="MobiDB-lite"/>
    </source>
</evidence>
<feature type="region of interest" description="Disordered" evidence="1">
    <location>
        <begin position="1"/>
        <end position="22"/>
    </location>
</feature>
<accession>A0A437M1A3</accession>
<dbReference type="Proteomes" id="UP000282957">
    <property type="component" value="Unassembled WGS sequence"/>
</dbReference>
<comment type="caution">
    <text evidence="2">The sequence shown here is derived from an EMBL/GenBank/DDBJ whole genome shotgun (WGS) entry which is preliminary data.</text>
</comment>
<dbReference type="EMBL" id="SACL01000011">
    <property type="protein sequence ID" value="RVT91392.1"/>
    <property type="molecule type" value="Genomic_DNA"/>
</dbReference>
<organism evidence="2 3">
    <name type="scientific">Rhodovarius crocodyli</name>
    <dbReference type="NCBI Taxonomy" id="1979269"/>
    <lineage>
        <taxon>Bacteria</taxon>
        <taxon>Pseudomonadati</taxon>
        <taxon>Pseudomonadota</taxon>
        <taxon>Alphaproteobacteria</taxon>
        <taxon>Acetobacterales</taxon>
        <taxon>Roseomonadaceae</taxon>
        <taxon>Rhodovarius</taxon>
    </lineage>
</organism>
<proteinExistence type="predicted"/>
<reference evidence="2 3" key="1">
    <citation type="submission" date="2019-01" db="EMBL/GenBank/DDBJ databases">
        <authorList>
            <person name="Chen W.-M."/>
        </authorList>
    </citation>
    <scope>NUCLEOTIDE SEQUENCE [LARGE SCALE GENOMIC DNA]</scope>
    <source>
        <strain evidence="2 3">CCP-6</strain>
    </source>
</reference>
<evidence type="ECO:0000313" key="2">
    <source>
        <dbReference type="EMBL" id="RVT91392.1"/>
    </source>
</evidence>
<gene>
    <name evidence="2" type="ORF">EOD42_22315</name>
</gene>
<protein>
    <submittedName>
        <fullName evidence="2">Uncharacterized protein</fullName>
    </submittedName>
</protein>
<feature type="compositionally biased region" description="Basic and acidic residues" evidence="1">
    <location>
        <begin position="9"/>
        <end position="18"/>
    </location>
</feature>
<name>A0A437M1A3_9PROT</name>
<sequence length="310" mass="33162">MSEQTAPGPDRELRKMIPHEGPGTTVETLSSLNLLGLLGFLEDARRCRIFATPGNPGLELTPSGQALLVEAVTRLIGQAATSPRAAYAERMLRGPDCTLTVEKVADNLVGLRSGRDGHEAVELLSCAEAKKLGQMLLNVGQRSVAEAAASPTEPDGMLAYALAIQNPSREDPNWPLPSFDAQDWATAFCEKNPGVDEGVALAWFSNALMRGFDEHAYRQSGGGSKCAPVRAAAAPGELSRQAARRDAAKLDASLQARRDNAMEAYCSASSREEKERCWGQAQAYRDALTLLRDLQAKLTKADTVAAEVAA</sequence>
<dbReference type="RefSeq" id="WP_127789809.1">
    <property type="nucleotide sequence ID" value="NZ_SACL01000011.1"/>
</dbReference>